<sequence length="375" mass="41434">MHTFYAELLPNIRSISLLISLDTPAAASTRVTVNPGASSASLHHHGESINLPLPAAANLRPHQLMIPFAAGEKKLSCRLPLASESPARNNSRENYAPWSAPELMSKASVAFLCRECGVEILPSGRRTKWKDLPSGNWADMMDFWHCHKPHDDKKSADGEGSRYSVLGQGFVVEQGIGLVDRGYFLLAAKDCTNCRVSHCSLSLMITLNSVCTSCDAPLGAIEAGVGTNDMQMWRINKWTLRLNDQGKEIAYSLECFLASQFIAFTEEGGVRRLFITMEDNRSPGLKLWIFNTEVYYTHSSSPMPVRGIKVFWQEAKPGEKVQTDSLKVTGLEAVELDEKAFHTLASCLEESNQALPADIGKNGEWNAGSLRRFEE</sequence>
<keyword evidence="2" id="KW-1185">Reference proteome</keyword>
<dbReference type="GO" id="GO:0031624">
    <property type="term" value="F:ubiquitin conjugating enzyme binding"/>
    <property type="evidence" value="ECO:0007669"/>
    <property type="project" value="TreeGrafter"/>
</dbReference>
<proteinExistence type="predicted"/>
<gene>
    <name evidence="1" type="ORF">FN846DRAFT_786930</name>
</gene>
<dbReference type="InParanoid" id="A0A5J5EFW3"/>
<accession>A0A5J5EFW3</accession>
<dbReference type="OrthoDB" id="386949at2759"/>
<dbReference type="PANTHER" id="PTHR31531:SF2">
    <property type="entry name" value="E3 UBIQUITIN-PROTEIN LIGASE E3D"/>
    <property type="match status" value="1"/>
</dbReference>
<dbReference type="GO" id="GO:0005829">
    <property type="term" value="C:cytosol"/>
    <property type="evidence" value="ECO:0007669"/>
    <property type="project" value="TreeGrafter"/>
</dbReference>
<dbReference type="GO" id="GO:0043161">
    <property type="term" value="P:proteasome-mediated ubiquitin-dependent protein catabolic process"/>
    <property type="evidence" value="ECO:0007669"/>
    <property type="project" value="TreeGrafter"/>
</dbReference>
<dbReference type="InterPro" id="IPR019193">
    <property type="entry name" value="UBQ-conj_enz_E2-bd_prot"/>
</dbReference>
<dbReference type="GO" id="GO:0030332">
    <property type="term" value="F:cyclin binding"/>
    <property type="evidence" value="ECO:0007669"/>
    <property type="project" value="TreeGrafter"/>
</dbReference>
<dbReference type="PANTHER" id="PTHR31531">
    <property type="entry name" value="E3 UBIQUITIN-PROTEIN LIGASE E3D FAMILY MEMBER"/>
    <property type="match status" value="1"/>
</dbReference>
<dbReference type="FunCoup" id="A0A5J5EFW3">
    <property type="interactions" value="45"/>
</dbReference>
<dbReference type="EMBL" id="VXIS01000363">
    <property type="protein sequence ID" value="KAA8894131.1"/>
    <property type="molecule type" value="Genomic_DNA"/>
</dbReference>
<dbReference type="GO" id="GO:0000151">
    <property type="term" value="C:ubiquitin ligase complex"/>
    <property type="evidence" value="ECO:0007669"/>
    <property type="project" value="TreeGrafter"/>
</dbReference>
<protein>
    <submittedName>
        <fullName evidence="1">Ubiquitin-conjugating enzyme E2-binding protein</fullName>
    </submittedName>
</protein>
<dbReference type="GO" id="GO:0005634">
    <property type="term" value="C:nucleus"/>
    <property type="evidence" value="ECO:0007669"/>
    <property type="project" value="TreeGrafter"/>
</dbReference>
<dbReference type="AlphaFoldDB" id="A0A5J5EFW3"/>
<comment type="caution">
    <text evidence="1">The sequence shown here is derived from an EMBL/GenBank/DDBJ whole genome shotgun (WGS) entry which is preliminary data.</text>
</comment>
<reference evidence="1 2" key="1">
    <citation type="submission" date="2019-09" db="EMBL/GenBank/DDBJ databases">
        <title>Draft genome of the ectomycorrhizal ascomycete Sphaerosporella brunnea.</title>
        <authorList>
            <consortium name="DOE Joint Genome Institute"/>
            <person name="Benucci G.M."/>
            <person name="Marozzi G."/>
            <person name="Antonielli L."/>
            <person name="Sanchez S."/>
            <person name="Marco P."/>
            <person name="Wang X."/>
            <person name="Falini L.B."/>
            <person name="Barry K."/>
            <person name="Haridas S."/>
            <person name="Lipzen A."/>
            <person name="Labutti K."/>
            <person name="Grigoriev I.V."/>
            <person name="Murat C."/>
            <person name="Martin F."/>
            <person name="Albertini E."/>
            <person name="Donnini D."/>
            <person name="Bonito G."/>
        </authorList>
    </citation>
    <scope>NUCLEOTIDE SEQUENCE [LARGE SCALE GENOMIC DNA]</scope>
    <source>
        <strain evidence="1 2">Sb_GMNB300</strain>
    </source>
</reference>
<organism evidence="1 2">
    <name type="scientific">Sphaerosporella brunnea</name>
    <dbReference type="NCBI Taxonomy" id="1250544"/>
    <lineage>
        <taxon>Eukaryota</taxon>
        <taxon>Fungi</taxon>
        <taxon>Dikarya</taxon>
        <taxon>Ascomycota</taxon>
        <taxon>Pezizomycotina</taxon>
        <taxon>Pezizomycetes</taxon>
        <taxon>Pezizales</taxon>
        <taxon>Pyronemataceae</taxon>
        <taxon>Sphaerosporella</taxon>
    </lineage>
</organism>
<dbReference type="GO" id="GO:0061630">
    <property type="term" value="F:ubiquitin protein ligase activity"/>
    <property type="evidence" value="ECO:0007669"/>
    <property type="project" value="TreeGrafter"/>
</dbReference>
<dbReference type="Proteomes" id="UP000326924">
    <property type="component" value="Unassembled WGS sequence"/>
</dbReference>
<dbReference type="GO" id="GO:0000209">
    <property type="term" value="P:protein polyubiquitination"/>
    <property type="evidence" value="ECO:0007669"/>
    <property type="project" value="TreeGrafter"/>
</dbReference>
<name>A0A5J5EFW3_9PEZI</name>
<evidence type="ECO:0000313" key="1">
    <source>
        <dbReference type="EMBL" id="KAA8894131.1"/>
    </source>
</evidence>
<dbReference type="GO" id="GO:0006513">
    <property type="term" value="P:protein monoubiquitination"/>
    <property type="evidence" value="ECO:0007669"/>
    <property type="project" value="TreeGrafter"/>
</dbReference>
<dbReference type="Pfam" id="PF09814">
    <property type="entry name" value="HECT_2"/>
    <property type="match status" value="1"/>
</dbReference>
<evidence type="ECO:0000313" key="2">
    <source>
        <dbReference type="Proteomes" id="UP000326924"/>
    </source>
</evidence>
<dbReference type="GO" id="GO:0051865">
    <property type="term" value="P:protein autoubiquitination"/>
    <property type="evidence" value="ECO:0007669"/>
    <property type="project" value="TreeGrafter"/>
</dbReference>